<dbReference type="AlphaFoldDB" id="A0A8S2KUB4"/>
<dbReference type="Proteomes" id="UP000681967">
    <property type="component" value="Unassembled WGS sequence"/>
</dbReference>
<reference evidence="1" key="1">
    <citation type="submission" date="2021-02" db="EMBL/GenBank/DDBJ databases">
        <authorList>
            <person name="Nowell W R."/>
        </authorList>
    </citation>
    <scope>NUCLEOTIDE SEQUENCE</scope>
</reference>
<dbReference type="Proteomes" id="UP000676336">
    <property type="component" value="Unassembled WGS sequence"/>
</dbReference>
<dbReference type="PANTHER" id="PTHR45749:SF21">
    <property type="entry name" value="DUF4371 DOMAIN-CONTAINING PROTEIN"/>
    <property type="match status" value="1"/>
</dbReference>
<protein>
    <submittedName>
        <fullName evidence="1">Uncharacterized protein</fullName>
    </submittedName>
</protein>
<evidence type="ECO:0000313" key="2">
    <source>
        <dbReference type="EMBL" id="CAF3875007.1"/>
    </source>
</evidence>
<evidence type="ECO:0000313" key="3">
    <source>
        <dbReference type="EMBL" id="CAF3882500.1"/>
    </source>
</evidence>
<dbReference type="EMBL" id="CAJOBJ010001253">
    <property type="protein sequence ID" value="CAF3869786.1"/>
    <property type="molecule type" value="Genomic_DNA"/>
</dbReference>
<gene>
    <name evidence="2" type="ORF">BYL167_LOCUS7130</name>
    <name evidence="1" type="ORF">GIL414_LOCUS4962</name>
    <name evidence="3" type="ORF">SMN809_LOCUS5684</name>
</gene>
<evidence type="ECO:0000313" key="4">
    <source>
        <dbReference type="Proteomes" id="UP000681720"/>
    </source>
</evidence>
<sequence length="145" mass="16706">MFCTQVRQAYDGGSNMAGIYRGCQAFIKKNCSDAKYYHCSNHCLKIVYSDCDTLDKFRCGTLKSPTAEQLYHAIDNFQHVTSTSISCLVLSEIVSVSRMLQTETLDFSPANRYVDDLLDKLEQQKYDAQDYFHNVVYRHVDQFII</sequence>
<dbReference type="EMBL" id="CAJOBI010001457">
    <property type="protein sequence ID" value="CAF3882500.1"/>
    <property type="molecule type" value="Genomic_DNA"/>
</dbReference>
<proteinExistence type="predicted"/>
<evidence type="ECO:0000313" key="1">
    <source>
        <dbReference type="EMBL" id="CAF3869786.1"/>
    </source>
</evidence>
<organism evidence="1 4">
    <name type="scientific">Rotaria magnacalcarata</name>
    <dbReference type="NCBI Taxonomy" id="392030"/>
    <lineage>
        <taxon>Eukaryota</taxon>
        <taxon>Metazoa</taxon>
        <taxon>Spiralia</taxon>
        <taxon>Gnathifera</taxon>
        <taxon>Rotifera</taxon>
        <taxon>Eurotatoria</taxon>
        <taxon>Bdelloidea</taxon>
        <taxon>Philodinida</taxon>
        <taxon>Philodinidae</taxon>
        <taxon>Rotaria</taxon>
    </lineage>
</organism>
<name>A0A8S2KUB4_9BILA</name>
<comment type="caution">
    <text evidence="1">The sequence shown here is derived from an EMBL/GenBank/DDBJ whole genome shotgun (WGS) entry which is preliminary data.</text>
</comment>
<accession>A0A8S2KUB4</accession>
<dbReference type="PANTHER" id="PTHR45749">
    <property type="match status" value="1"/>
</dbReference>
<dbReference type="Proteomes" id="UP000681720">
    <property type="component" value="Unassembled WGS sequence"/>
</dbReference>
<dbReference type="EMBL" id="CAJOBH010001813">
    <property type="protein sequence ID" value="CAF3875007.1"/>
    <property type="molecule type" value="Genomic_DNA"/>
</dbReference>